<dbReference type="AlphaFoldDB" id="A0A5K1VUS0"/>
<dbReference type="EMBL" id="BDEQ01000001">
    <property type="protein sequence ID" value="GAT92181.1"/>
    <property type="molecule type" value="Genomic_DNA"/>
</dbReference>
<feature type="domain" description="Chaperone DnaJ C-terminal" evidence="3">
    <location>
        <begin position="358"/>
        <end position="492"/>
    </location>
</feature>
<dbReference type="Proteomes" id="UP000078387">
    <property type="component" value="Unassembled WGS sequence"/>
</dbReference>
<keyword evidence="1" id="KW-0175">Coiled coil</keyword>
<gene>
    <name evidence="4" type="ORF">CL6EHI_110530</name>
</gene>
<dbReference type="OMA" id="KNCHETF"/>
<evidence type="ECO:0000313" key="5">
    <source>
        <dbReference type="Proteomes" id="UP000078387"/>
    </source>
</evidence>
<reference evidence="4 5" key="1">
    <citation type="submission" date="2016-05" db="EMBL/GenBank/DDBJ databases">
        <title>First whole genome sequencing of Entamoeba histolytica HM1:IMSS-clone-6.</title>
        <authorList>
            <person name="Mukherjee Avik.K."/>
            <person name="Izumyama S."/>
            <person name="Nakada-Tsukui K."/>
            <person name="Nozaki T."/>
        </authorList>
    </citation>
    <scope>NUCLEOTIDE SEQUENCE [LARGE SCALE GENOMIC DNA]</scope>
    <source>
        <strain evidence="4 5">HM1:IMSS clone 6</strain>
    </source>
</reference>
<feature type="compositionally biased region" description="Basic and acidic residues" evidence="2">
    <location>
        <begin position="9"/>
        <end position="21"/>
    </location>
</feature>
<feature type="region of interest" description="Disordered" evidence="2">
    <location>
        <begin position="1"/>
        <end position="21"/>
    </location>
</feature>
<sequence length="494" mass="57862">MQDSTIQQDIKEENKQEKEVVVDDGEEKREISKLKLEIIDMNKKIACFINENANLKDEIIRISEELQKEKVKGIDYEKLKQQLEEIQKEYSQSLKVIEEKEVVIKEKDKIIENKEKECYEIKKELDNIHQNEIVETEKTVKQNNDENIEETDTIHEKVAINLEEEIAKLQKEVSEKTETINKLHKEKKELEEYSLSEKTEKKKLVNENNLLNSTINEMRTTQSNNKITIDQLNQEKQQNKETIYKTNKAIEELNSTNTSLQNKVVELETHIKEKDEEITKMNLVIEQKQKSLTEKSLKDEKTIDELRKENQRLKSYIEQMPMNQMSQETFTHELKQETINKKENRVDEDIPIEPQIVTVDIPIYHYFTGCQEEIEINKQIFTIPISVGLSDGAEFNYKGYGTPINGRKRDLIIVTKTQQTESFRRQENNLFQTVVIPQSYRNKTFQCSIPCIDGNNIPVIITGQEGIQGPYERYGMPIGTTGKRGDLYLIIKLN</sequence>
<proteinExistence type="predicted"/>
<dbReference type="VEuPathDB" id="AmoebaDB:KM1_184720"/>
<protein>
    <recommendedName>
        <fullName evidence="3">Chaperone DnaJ C-terminal domain-containing protein</fullName>
    </recommendedName>
</protein>
<dbReference type="VEuPathDB" id="AmoebaDB:EHI_110530"/>
<dbReference type="VEuPathDB" id="AmoebaDB:EHI7A_190120"/>
<feature type="coiled-coil region" evidence="1">
    <location>
        <begin position="38"/>
        <end position="131"/>
    </location>
</feature>
<dbReference type="Pfam" id="PF01556">
    <property type="entry name" value="DnaJ_C"/>
    <property type="match status" value="1"/>
</dbReference>
<dbReference type="Gene3D" id="2.60.260.20">
    <property type="entry name" value="Urease metallochaperone UreE, N-terminal domain"/>
    <property type="match status" value="1"/>
</dbReference>
<dbReference type="GO" id="GO:0006457">
    <property type="term" value="P:protein folding"/>
    <property type="evidence" value="ECO:0007669"/>
    <property type="project" value="InterPro"/>
</dbReference>
<accession>A0A5K1VUS0</accession>
<evidence type="ECO:0000256" key="1">
    <source>
        <dbReference type="SAM" id="Coils"/>
    </source>
</evidence>
<dbReference type="VEuPathDB" id="AmoebaDB:EHI5A_149370"/>
<dbReference type="SUPFAM" id="SSF49493">
    <property type="entry name" value="HSP40/DnaJ peptide-binding domain"/>
    <property type="match status" value="1"/>
</dbReference>
<feature type="coiled-coil region" evidence="1">
    <location>
        <begin position="250"/>
        <end position="277"/>
    </location>
</feature>
<name>A0A5K1VUS0_ENTHI</name>
<feature type="coiled-coil region" evidence="1">
    <location>
        <begin position="159"/>
        <end position="193"/>
    </location>
</feature>
<comment type="caution">
    <text evidence="4">The sequence shown here is derived from an EMBL/GenBank/DDBJ whole genome shotgun (WGS) entry which is preliminary data.</text>
</comment>
<evidence type="ECO:0000256" key="2">
    <source>
        <dbReference type="SAM" id="MobiDB-lite"/>
    </source>
</evidence>
<evidence type="ECO:0000259" key="3">
    <source>
        <dbReference type="Pfam" id="PF01556"/>
    </source>
</evidence>
<dbReference type="InterPro" id="IPR002939">
    <property type="entry name" value="DnaJ_C"/>
</dbReference>
<organism evidence="4 5">
    <name type="scientific">Entamoeba histolytica</name>
    <dbReference type="NCBI Taxonomy" id="5759"/>
    <lineage>
        <taxon>Eukaryota</taxon>
        <taxon>Amoebozoa</taxon>
        <taxon>Evosea</taxon>
        <taxon>Archamoebae</taxon>
        <taxon>Mastigamoebida</taxon>
        <taxon>Entamoebidae</taxon>
        <taxon>Entamoeba</taxon>
    </lineage>
</organism>
<evidence type="ECO:0000313" key="4">
    <source>
        <dbReference type="EMBL" id="GAT92181.1"/>
    </source>
</evidence>
<dbReference type="InterPro" id="IPR008971">
    <property type="entry name" value="HSP40/DnaJ_pept-bd"/>
</dbReference>
<dbReference type="GO" id="GO:0051082">
    <property type="term" value="F:unfolded protein binding"/>
    <property type="evidence" value="ECO:0007669"/>
    <property type="project" value="InterPro"/>
</dbReference>